<feature type="transmembrane region" description="Helical" evidence="1">
    <location>
        <begin position="63"/>
        <end position="82"/>
    </location>
</feature>
<reference evidence="2 3" key="1">
    <citation type="submission" date="2013-07" db="EMBL/GenBank/DDBJ databases">
        <title>Genome of Archaeoglobus fulgidus.</title>
        <authorList>
            <person name="Fiebig A."/>
            <person name="Birkeland N.-K."/>
        </authorList>
    </citation>
    <scope>NUCLEOTIDE SEQUENCE [LARGE SCALE GENOMIC DNA]</scope>
    <source>
        <strain evidence="2 3">DSM 8774</strain>
    </source>
</reference>
<organism evidence="2 3">
    <name type="scientific">Archaeoglobus fulgidus DSM 8774</name>
    <dbReference type="NCBI Taxonomy" id="1344584"/>
    <lineage>
        <taxon>Archaea</taxon>
        <taxon>Methanobacteriati</taxon>
        <taxon>Methanobacteriota</taxon>
        <taxon>Archaeoglobi</taxon>
        <taxon>Archaeoglobales</taxon>
        <taxon>Archaeoglobaceae</taxon>
        <taxon>Archaeoglobus</taxon>
    </lineage>
</organism>
<dbReference type="EMBL" id="CP006577">
    <property type="protein sequence ID" value="AIG97011.1"/>
    <property type="molecule type" value="Genomic_DNA"/>
</dbReference>
<protein>
    <submittedName>
        <fullName evidence="2">Cadmium-translocating P-type ATPase</fullName>
    </submittedName>
</protein>
<evidence type="ECO:0000256" key="1">
    <source>
        <dbReference type="SAM" id="Phobius"/>
    </source>
</evidence>
<gene>
    <name evidence="2" type="ORF">AFULGI_00001750</name>
</gene>
<evidence type="ECO:0000313" key="3">
    <source>
        <dbReference type="Proteomes" id="UP000028501"/>
    </source>
</evidence>
<dbReference type="KEGG" id="afg:AFULGI_00001750"/>
<dbReference type="Proteomes" id="UP000028501">
    <property type="component" value="Chromosome"/>
</dbReference>
<name>A0A075WAK0_ARCFL</name>
<sequence>MLRSSGFEKFSSLYHNLYLSNLIEFITAISVTPTSANTASHIVAIPIAPRLMKNPFTAKARTMFSHTTFCVLFASLIALATFDGLSSMITTSTTSMAALLIAPMEMPTSAPAITGASLMPSPTKAKLSP</sequence>
<keyword evidence="1" id="KW-0812">Transmembrane</keyword>
<accession>A0A075WAK0</accession>
<keyword evidence="1" id="KW-0472">Membrane</keyword>
<keyword evidence="1" id="KW-1133">Transmembrane helix</keyword>
<dbReference type="HOGENOM" id="CLU_1943740_0_0_2"/>
<dbReference type="AlphaFoldDB" id="A0A075WAK0"/>
<proteinExistence type="predicted"/>
<evidence type="ECO:0000313" key="2">
    <source>
        <dbReference type="EMBL" id="AIG97011.1"/>
    </source>
</evidence>